<dbReference type="InterPro" id="IPR029526">
    <property type="entry name" value="PGBD"/>
</dbReference>
<dbReference type="OrthoDB" id="6607538at2759"/>
<evidence type="ECO:0000313" key="3">
    <source>
        <dbReference type="EMBL" id="KAF0712029.1"/>
    </source>
</evidence>
<dbReference type="Pfam" id="PF13843">
    <property type="entry name" value="DDE_Tnp_1_7"/>
    <property type="match status" value="2"/>
</dbReference>
<feature type="domain" description="PiggyBac transposable element-derived protein" evidence="2">
    <location>
        <begin position="185"/>
        <end position="294"/>
    </location>
</feature>
<keyword evidence="4" id="KW-1185">Reference proteome</keyword>
<dbReference type="AlphaFoldDB" id="A0A6G0VW43"/>
<feature type="region of interest" description="Disordered" evidence="1">
    <location>
        <begin position="549"/>
        <end position="592"/>
    </location>
</feature>
<organism evidence="3 4">
    <name type="scientific">Aphis craccivora</name>
    <name type="common">Cowpea aphid</name>
    <dbReference type="NCBI Taxonomy" id="307492"/>
    <lineage>
        <taxon>Eukaryota</taxon>
        <taxon>Metazoa</taxon>
        <taxon>Ecdysozoa</taxon>
        <taxon>Arthropoda</taxon>
        <taxon>Hexapoda</taxon>
        <taxon>Insecta</taxon>
        <taxon>Pterygota</taxon>
        <taxon>Neoptera</taxon>
        <taxon>Paraneoptera</taxon>
        <taxon>Hemiptera</taxon>
        <taxon>Sternorrhyncha</taxon>
        <taxon>Aphidomorpha</taxon>
        <taxon>Aphidoidea</taxon>
        <taxon>Aphididae</taxon>
        <taxon>Aphidini</taxon>
        <taxon>Aphis</taxon>
        <taxon>Aphis</taxon>
    </lineage>
</organism>
<dbReference type="EMBL" id="VUJU01011084">
    <property type="protein sequence ID" value="KAF0712029.1"/>
    <property type="molecule type" value="Genomic_DNA"/>
</dbReference>
<proteinExistence type="predicted"/>
<sequence>MEFLFVTSLTYVLIISKMSRRTILSQKDVVQYLEEDFPSGSELESDADDTDDDPDYEKEFVLDCSDSESDDSNNLNDTVLPANSLETCNRPNTRNLVTPVHYQQLPESLEFVSLTHSEKCIKPSINCFTIKFKYNPNITINFNVIPNQPLQVPTWSKTVSMFEEDVFNESNVGVTEYTTSMSDITPTNIFLKLFPETLLEHVAFHTNLYATQAGKPYIPTTPNEIKHFFAINMFIYRDNWSSATDFHDNFISKIMPVNRFGWILSHLHFNDNSLRPKRGEIDYDKLYKIRPLLNCLSRCTMKQYIQNKPIKRGFKIWMLCDQSSCNLKFEIYTGKCSSNVMETGLGAKLVLNLMNEFAGKNHIVYMDNYFSSYNLYEILKQNNIYAVGTVNSNRKNLPKLSDDKKMMRGDFDWNTSDTNITMCKWKDKRSVHLLSSRSLPQEPISVKKKKQKDGTIVNVPCPQVLVDYNKNMNYVDNFDRLKGDYSLYRKSVKWCMRLVFHFVDCAITNAFIIHKELPNVEHFKNKNFKRNIYNTLLSDKLVAVSQKSKKTLSQGGPASRKPHINKSIRLESSSHQPQRTTSRRCGNCSTKKKNPVRSIWECSVCKNGTCSAASYDI</sequence>
<gene>
    <name evidence="3" type="ORF">FWK35_00030640</name>
</gene>
<protein>
    <submittedName>
        <fullName evidence="3">PiggyBac transposable element-derived protein 4-like</fullName>
    </submittedName>
</protein>
<evidence type="ECO:0000256" key="1">
    <source>
        <dbReference type="SAM" id="MobiDB-lite"/>
    </source>
</evidence>
<reference evidence="3 4" key="1">
    <citation type="submission" date="2019-08" db="EMBL/GenBank/DDBJ databases">
        <title>Whole genome of Aphis craccivora.</title>
        <authorList>
            <person name="Voronova N.V."/>
            <person name="Shulinski R.S."/>
            <person name="Bandarenka Y.V."/>
            <person name="Zhorov D.G."/>
            <person name="Warner D."/>
        </authorList>
    </citation>
    <scope>NUCLEOTIDE SEQUENCE [LARGE SCALE GENOMIC DNA]</scope>
    <source>
        <strain evidence="3">180601</strain>
        <tissue evidence="3">Whole Body</tissue>
    </source>
</reference>
<evidence type="ECO:0000313" key="4">
    <source>
        <dbReference type="Proteomes" id="UP000478052"/>
    </source>
</evidence>
<dbReference type="PANTHER" id="PTHR46599">
    <property type="entry name" value="PIGGYBAC TRANSPOSABLE ELEMENT-DERIVED PROTEIN 4"/>
    <property type="match status" value="1"/>
</dbReference>
<comment type="caution">
    <text evidence="3">The sequence shown here is derived from an EMBL/GenBank/DDBJ whole genome shotgun (WGS) entry which is preliminary data.</text>
</comment>
<evidence type="ECO:0000259" key="2">
    <source>
        <dbReference type="Pfam" id="PF13843"/>
    </source>
</evidence>
<dbReference type="Proteomes" id="UP000478052">
    <property type="component" value="Unassembled WGS sequence"/>
</dbReference>
<dbReference type="PANTHER" id="PTHR46599:SF3">
    <property type="entry name" value="PIGGYBAC TRANSPOSABLE ELEMENT-DERIVED PROTEIN 4"/>
    <property type="match status" value="1"/>
</dbReference>
<name>A0A6G0VW43_APHCR</name>
<feature type="compositionally biased region" description="Polar residues" evidence="1">
    <location>
        <begin position="570"/>
        <end position="589"/>
    </location>
</feature>
<accession>A0A6G0VW43</accession>
<feature type="domain" description="PiggyBac transposable element-derived protein" evidence="2">
    <location>
        <begin position="295"/>
        <end position="511"/>
    </location>
</feature>